<proteinExistence type="predicted"/>
<evidence type="ECO:0000313" key="3">
    <source>
        <dbReference type="Proteomes" id="UP000019114"/>
    </source>
</evidence>
<keyword evidence="1" id="KW-0472">Membrane</keyword>
<reference evidence="2 3" key="1">
    <citation type="submission" date="2013-02" db="EMBL/GenBank/DDBJ databases">
        <title>The Genome Annotation of Plasmodium falciparum NF135/5.C10.</title>
        <authorList>
            <consortium name="The Broad Institute Genome Sequencing Platform"/>
            <consortium name="The Broad Institute Genome Sequencing Center for Infectious Disease"/>
            <person name="Neafsey D."/>
            <person name="Hoffman S."/>
            <person name="Volkman S."/>
            <person name="Rosenthal P."/>
            <person name="Walker B."/>
            <person name="Young S.K."/>
            <person name="Zeng Q."/>
            <person name="Gargeya S."/>
            <person name="Fitzgerald M."/>
            <person name="Haas B."/>
            <person name="Abouelleil A."/>
            <person name="Allen A.W."/>
            <person name="Alvarado L."/>
            <person name="Arachchi H.M."/>
            <person name="Berlin A.M."/>
            <person name="Chapman S.B."/>
            <person name="Gainer-Dewar J."/>
            <person name="Goldberg J."/>
            <person name="Griggs A."/>
            <person name="Gujja S."/>
            <person name="Hansen M."/>
            <person name="Howarth C."/>
            <person name="Imamovic A."/>
            <person name="Ireland A."/>
            <person name="Larimer J."/>
            <person name="McCowan C."/>
            <person name="Murphy C."/>
            <person name="Pearson M."/>
            <person name="Poon T.W."/>
            <person name="Priest M."/>
            <person name="Roberts A."/>
            <person name="Saif S."/>
            <person name="Shea T."/>
            <person name="Sisk P."/>
            <person name="Sykes S."/>
            <person name="Wortman J."/>
            <person name="Nusbaum C."/>
            <person name="Birren B."/>
        </authorList>
    </citation>
    <scope>NUCLEOTIDE SEQUENCE [LARGE SCALE GENOMIC DNA]</scope>
    <source>
        <strain evidence="2 3">NF135/5.C10</strain>
    </source>
</reference>
<dbReference type="Proteomes" id="UP000019114">
    <property type="component" value="Unassembled WGS sequence"/>
</dbReference>
<organism evidence="2 3">
    <name type="scientific">Plasmodium falciparum NF135/5.C10</name>
    <dbReference type="NCBI Taxonomy" id="1036726"/>
    <lineage>
        <taxon>Eukaryota</taxon>
        <taxon>Sar</taxon>
        <taxon>Alveolata</taxon>
        <taxon>Apicomplexa</taxon>
        <taxon>Aconoidasida</taxon>
        <taxon>Haemosporida</taxon>
        <taxon>Plasmodiidae</taxon>
        <taxon>Plasmodium</taxon>
        <taxon>Plasmodium (Laverania)</taxon>
    </lineage>
</organism>
<accession>W4ILJ5</accession>
<keyword evidence="1" id="KW-0812">Transmembrane</keyword>
<dbReference type="EMBL" id="KI926036">
    <property type="protein sequence ID" value="ETW43904.1"/>
    <property type="molecule type" value="Genomic_DNA"/>
</dbReference>
<evidence type="ECO:0000256" key="1">
    <source>
        <dbReference type="SAM" id="Phobius"/>
    </source>
</evidence>
<feature type="transmembrane region" description="Helical" evidence="1">
    <location>
        <begin position="30"/>
        <end position="52"/>
    </location>
</feature>
<gene>
    <name evidence="2" type="ORF">PFNF135_01727</name>
</gene>
<evidence type="ECO:0000313" key="2">
    <source>
        <dbReference type="EMBL" id="ETW43904.1"/>
    </source>
</evidence>
<name>W4ILJ5_PLAFA</name>
<protein>
    <submittedName>
        <fullName evidence="2">Uncharacterized protein</fullName>
    </submittedName>
</protein>
<reference evidence="2 3" key="2">
    <citation type="submission" date="2013-02" db="EMBL/GenBank/DDBJ databases">
        <title>The Genome Sequence of Plasmodium falciparum NF135/5.C10.</title>
        <authorList>
            <consortium name="The Broad Institute Genome Sequencing Platform"/>
            <consortium name="The Broad Institute Genome Sequencing Center for Infectious Disease"/>
            <person name="Neafsey D."/>
            <person name="Cheeseman I."/>
            <person name="Volkman S."/>
            <person name="Adams J."/>
            <person name="Walker B."/>
            <person name="Young S.K."/>
            <person name="Zeng Q."/>
            <person name="Gargeya S."/>
            <person name="Fitzgerald M."/>
            <person name="Haas B."/>
            <person name="Abouelleil A."/>
            <person name="Alvarado L."/>
            <person name="Arachchi H.M."/>
            <person name="Berlin A.M."/>
            <person name="Chapman S.B."/>
            <person name="Dewar J."/>
            <person name="Goldberg J."/>
            <person name="Griggs A."/>
            <person name="Gujja S."/>
            <person name="Hansen M."/>
            <person name="Howarth C."/>
            <person name="Imamovic A."/>
            <person name="Larimer J."/>
            <person name="McCowan C."/>
            <person name="Murphy C."/>
            <person name="Neiman D."/>
            <person name="Pearson M."/>
            <person name="Priest M."/>
            <person name="Roberts A."/>
            <person name="Saif S."/>
            <person name="Shea T."/>
            <person name="Sisk P."/>
            <person name="Sykes S."/>
            <person name="Wortman J."/>
            <person name="Nusbaum C."/>
            <person name="Birren B."/>
        </authorList>
    </citation>
    <scope>NUCLEOTIDE SEQUENCE [LARGE SCALE GENOMIC DNA]</scope>
    <source>
        <strain evidence="2 3">NF135/5.C10</strain>
    </source>
</reference>
<dbReference type="AlphaFoldDB" id="W4ILJ5"/>
<keyword evidence="1" id="KW-1133">Transmembrane helix</keyword>
<sequence>MDHLKYHGILILIIKRRLLHIFVTKKDNKYFTFFFSFFCTAIYYNIYIQAYFLNYVKNN</sequence>